<keyword evidence="2" id="KW-1185">Reference proteome</keyword>
<dbReference type="EMBL" id="CP002040">
    <property type="protein sequence ID" value="ADH69329.1"/>
    <property type="molecule type" value="Genomic_DNA"/>
</dbReference>
<proteinExistence type="predicted"/>
<evidence type="ECO:0000313" key="2">
    <source>
        <dbReference type="Proteomes" id="UP000002219"/>
    </source>
</evidence>
<dbReference type="AlphaFoldDB" id="D7B6P2"/>
<organism evidence="1 2">
    <name type="scientific">Nocardiopsis dassonvillei (strain ATCC 23218 / DSM 43111 / CIP 107115 / JCM 7437 / KCTC 9190 / NBRC 14626 / NCTC 10488 / NRRL B-5397 / IMRU 509)</name>
    <name type="common">Actinomadura dassonvillei</name>
    <dbReference type="NCBI Taxonomy" id="446468"/>
    <lineage>
        <taxon>Bacteria</taxon>
        <taxon>Bacillati</taxon>
        <taxon>Actinomycetota</taxon>
        <taxon>Actinomycetes</taxon>
        <taxon>Streptosporangiales</taxon>
        <taxon>Nocardiopsidaceae</taxon>
        <taxon>Nocardiopsis</taxon>
    </lineage>
</organism>
<evidence type="ECO:0000313" key="1">
    <source>
        <dbReference type="EMBL" id="ADH69329.1"/>
    </source>
</evidence>
<protein>
    <submittedName>
        <fullName evidence="1">Uncharacterized protein</fullName>
    </submittedName>
</protein>
<name>D7B6P2_NOCDD</name>
<accession>D7B6P2</accession>
<dbReference type="HOGENOM" id="CLU_2220424_0_0_11"/>
<reference evidence="1 2" key="1">
    <citation type="journal article" date="2010" name="Stand. Genomic Sci.">
        <title>Complete genome sequence of Nocardiopsis dassonvillei type strain (IMRU 509).</title>
        <authorList>
            <person name="Sun H."/>
            <person name="Lapidus A."/>
            <person name="Nolan M."/>
            <person name="Lucas S."/>
            <person name="Del Rio T.G."/>
            <person name="Tice H."/>
            <person name="Cheng J.F."/>
            <person name="Tapia R."/>
            <person name="Han C."/>
            <person name="Goodwin L."/>
            <person name="Pitluck S."/>
            <person name="Pagani I."/>
            <person name="Ivanova N."/>
            <person name="Mavromatis K."/>
            <person name="Mikhailova N."/>
            <person name="Pati A."/>
            <person name="Chen A."/>
            <person name="Palaniappan K."/>
            <person name="Land M."/>
            <person name="Hauser L."/>
            <person name="Chang Y.J."/>
            <person name="Jeffries C.D."/>
            <person name="Djao O.D."/>
            <person name="Rohde M."/>
            <person name="Sikorski J."/>
            <person name="Goker M."/>
            <person name="Woyke T."/>
            <person name="Bristow J."/>
            <person name="Eisen J.A."/>
            <person name="Markowitz V."/>
            <person name="Hugenholtz P."/>
            <person name="Kyrpides N.C."/>
            <person name="Klenk H.P."/>
        </authorList>
    </citation>
    <scope>NUCLEOTIDE SEQUENCE [LARGE SCALE GENOMIC DNA]</scope>
    <source>
        <strain evidence="2">ATCC 23218 / DSM 43111 / CIP 107115 / JCM 7437 / KCTC 9190 / NBRC 14626 / NCTC 10488 / NRRL B-5397 / IMRU 509</strain>
    </source>
</reference>
<dbReference type="Proteomes" id="UP000002219">
    <property type="component" value="Chromosome 1"/>
</dbReference>
<dbReference type="STRING" id="446468.Ndas_3932"/>
<sequence length="106" mass="11882">MVSAVAWEVSDDRAQYSAAQQLHAHHRRLWWVMWAPASRRFFAFYQGDAEFAPLSDATPHGLDARIRRAQAVIARVHPTAHWHCPVSGCAWTSVNPTLHGPCPMPG</sequence>
<dbReference type="KEGG" id="nda:Ndas_3932"/>
<gene>
    <name evidence="1" type="ordered locus">Ndas_3932</name>
</gene>